<keyword evidence="5" id="KW-1185">Reference proteome</keyword>
<gene>
    <name evidence="4" type="ORF">JQS43_20270</name>
</gene>
<dbReference type="PANTHER" id="PTHR43666:SF1">
    <property type="entry name" value="CONSERVED PROTEIN"/>
    <property type="match status" value="1"/>
</dbReference>
<dbReference type="Gene3D" id="3.30.2290.10">
    <property type="entry name" value="PmbA/TldD superfamily"/>
    <property type="match status" value="1"/>
</dbReference>
<feature type="domain" description="Metalloprotease TldD/E C-terminal" evidence="3">
    <location>
        <begin position="228"/>
        <end position="430"/>
    </location>
</feature>
<dbReference type="Pfam" id="PF01523">
    <property type="entry name" value="PmbA_TldD_1st"/>
    <property type="match status" value="1"/>
</dbReference>
<dbReference type="KEGG" id="nhy:JQS43_20270"/>
<dbReference type="Proteomes" id="UP000662857">
    <property type="component" value="Chromosome"/>
</dbReference>
<dbReference type="InterPro" id="IPR002510">
    <property type="entry name" value="Metalloprtase-TldD/E_N"/>
</dbReference>
<evidence type="ECO:0000313" key="4">
    <source>
        <dbReference type="EMBL" id="QSB13862.1"/>
    </source>
</evidence>
<dbReference type="RefSeq" id="WP_239675974.1">
    <property type="nucleotide sequence ID" value="NZ_CP070499.1"/>
</dbReference>
<reference evidence="4" key="1">
    <citation type="submission" date="2021-02" db="EMBL/GenBank/DDBJ databases">
        <title>Natrosporangium hydrolyticum gen. nov., sp. nov, a haloalkaliphilic actinobacterium from a soda solonchak soil.</title>
        <authorList>
            <person name="Sorokin D.Y."/>
            <person name="Khijniak T.V."/>
            <person name="Zakharycheva A.P."/>
            <person name="Boueva O.V."/>
            <person name="Ariskina E.V."/>
            <person name="Hahnke R.L."/>
            <person name="Bunk B."/>
            <person name="Sproer C."/>
            <person name="Schumann P."/>
            <person name="Evtushenko L.I."/>
            <person name="Kublanov I.V."/>
        </authorList>
    </citation>
    <scope>NUCLEOTIDE SEQUENCE</scope>
    <source>
        <strain evidence="4">DSM 106523</strain>
    </source>
</reference>
<evidence type="ECO:0000256" key="1">
    <source>
        <dbReference type="ARBA" id="ARBA00005836"/>
    </source>
</evidence>
<evidence type="ECO:0000259" key="3">
    <source>
        <dbReference type="Pfam" id="PF19289"/>
    </source>
</evidence>
<sequence>MTPQQLAEHVLTVTTDRAGGDAEIEVSVDRQELALTRFANSAIHQHVTDDTTTVQLRLHLDGRTTSTSTTVSNPAGIDAMVDRAVASVRVAPAEPGWPGLTPPPPGEASAAGEVFAAGGAGYDEATADADPRARAEQVRAFVAAVGADATAAGYCRTLGWQGAFVNSAGHAVTARTTEAALDGIARQHGRDGVARQAAVSLTDLDGAALGRRAGAKAATGQDPIELPPGEYEVVLEPCAVADVLANLAAWGFNGRTYADGQSFAQLGEAQFDPAVTIVDDPYAAGSPGRTYDREGTVRRRLTLVEQGVTRAVTHNRRSAALAGPPAVATGHTSPIPLLPGAVAGNLGLRPDPTSGAGAAAPAAVDPAAVPLIAGVGRGLLVSDLWYTRVLDPKRLVMTGLTRNGVWLIEDGEITRPVQNLRFTQSYPAALAPGAVRGVGPTAPVLPTPWGVAWWRAPGLHLAGWRFTGGAAG</sequence>
<dbReference type="EMBL" id="CP070499">
    <property type="protein sequence ID" value="QSB13862.1"/>
    <property type="molecule type" value="Genomic_DNA"/>
</dbReference>
<name>A0A895YCD2_9ACTN</name>
<comment type="similarity">
    <text evidence="1">Belongs to the peptidase U62 family.</text>
</comment>
<evidence type="ECO:0000259" key="2">
    <source>
        <dbReference type="Pfam" id="PF01523"/>
    </source>
</evidence>
<dbReference type="SUPFAM" id="SSF111283">
    <property type="entry name" value="Putative modulator of DNA gyrase, PmbA/TldD"/>
    <property type="match status" value="1"/>
</dbReference>
<dbReference type="PANTHER" id="PTHR43666">
    <property type="entry name" value="TLDD PROTEIN"/>
    <property type="match status" value="1"/>
</dbReference>
<accession>A0A895YCD2</accession>
<dbReference type="Pfam" id="PF19289">
    <property type="entry name" value="PmbA_TldD_3rd"/>
    <property type="match status" value="1"/>
</dbReference>
<protein>
    <submittedName>
        <fullName evidence="4">TldD/PmbA family protein</fullName>
    </submittedName>
</protein>
<evidence type="ECO:0000313" key="5">
    <source>
        <dbReference type="Proteomes" id="UP000662857"/>
    </source>
</evidence>
<proteinExistence type="inferred from homology"/>
<feature type="domain" description="Metalloprotease TldD/E N-terminal" evidence="2">
    <location>
        <begin position="25"/>
        <end position="87"/>
    </location>
</feature>
<dbReference type="AlphaFoldDB" id="A0A895YCD2"/>
<dbReference type="GO" id="GO:0006508">
    <property type="term" value="P:proteolysis"/>
    <property type="evidence" value="ECO:0007669"/>
    <property type="project" value="InterPro"/>
</dbReference>
<dbReference type="InterPro" id="IPR036059">
    <property type="entry name" value="TldD/PmbA_sf"/>
</dbReference>
<dbReference type="InterPro" id="IPR045569">
    <property type="entry name" value="Metalloprtase-TldD/E_C"/>
</dbReference>
<dbReference type="InterPro" id="IPR035068">
    <property type="entry name" value="TldD/PmbA_N"/>
</dbReference>
<dbReference type="GO" id="GO:0008237">
    <property type="term" value="F:metallopeptidase activity"/>
    <property type="evidence" value="ECO:0007669"/>
    <property type="project" value="InterPro"/>
</dbReference>
<organism evidence="4 5">
    <name type="scientific">Natronosporangium hydrolyticum</name>
    <dbReference type="NCBI Taxonomy" id="2811111"/>
    <lineage>
        <taxon>Bacteria</taxon>
        <taxon>Bacillati</taxon>
        <taxon>Actinomycetota</taxon>
        <taxon>Actinomycetes</taxon>
        <taxon>Micromonosporales</taxon>
        <taxon>Micromonosporaceae</taxon>
        <taxon>Natronosporangium</taxon>
    </lineage>
</organism>